<dbReference type="EMBL" id="JAMZFV010000039">
    <property type="protein sequence ID" value="MCP1111492.1"/>
    <property type="molecule type" value="Genomic_DNA"/>
</dbReference>
<proteinExistence type="predicted"/>
<comment type="caution">
    <text evidence="3">The sequence shown here is derived from an EMBL/GenBank/DDBJ whole genome shotgun (WGS) entry which is preliminary data.</text>
</comment>
<accession>A0ABT1ENY9</accession>
<dbReference type="InterPro" id="IPR027275">
    <property type="entry name" value="PRC-brl_dom"/>
</dbReference>
<evidence type="ECO:0000313" key="3">
    <source>
        <dbReference type="EMBL" id="MCP1111492.1"/>
    </source>
</evidence>
<dbReference type="InterPro" id="IPR011033">
    <property type="entry name" value="PRC_barrel-like_sf"/>
</dbReference>
<keyword evidence="1" id="KW-0175">Coiled coil</keyword>
<feature type="domain" description="PRC-barrel" evidence="2">
    <location>
        <begin position="91"/>
        <end position="130"/>
    </location>
</feature>
<evidence type="ECO:0000313" key="4">
    <source>
        <dbReference type="Proteomes" id="UP001523565"/>
    </source>
</evidence>
<keyword evidence="4" id="KW-1185">Reference proteome</keyword>
<dbReference type="Proteomes" id="UP001523565">
    <property type="component" value="Unassembled WGS sequence"/>
</dbReference>
<evidence type="ECO:0000256" key="1">
    <source>
        <dbReference type="SAM" id="Coils"/>
    </source>
</evidence>
<gene>
    <name evidence="3" type="ORF">NK118_14655</name>
</gene>
<dbReference type="RefSeq" id="WP_262070351.1">
    <property type="nucleotide sequence ID" value="NZ_JAMXOC010000039.1"/>
</dbReference>
<protein>
    <submittedName>
        <fullName evidence="3">PRC-barrel domain-containing protein</fullName>
    </submittedName>
</protein>
<reference evidence="3 4" key="1">
    <citation type="journal article" date="2022" name="Genome Biol. Evol.">
        <title>Host diet, physiology and behaviors set the stage for Lachnospiraceae cladogenesis.</title>
        <authorList>
            <person name="Vera-Ponce De Leon A."/>
            <person name="Schneider M."/>
            <person name="Jahnes B.C."/>
            <person name="Sadowski V."/>
            <person name="Camuy-Velez L.A."/>
            <person name="Duan J."/>
            <person name="Sabree Z.L."/>
        </authorList>
    </citation>
    <scope>NUCLEOTIDE SEQUENCE [LARGE SCALE GENOMIC DNA]</scope>
    <source>
        <strain evidence="3 4">PAL227</strain>
    </source>
</reference>
<evidence type="ECO:0000259" key="2">
    <source>
        <dbReference type="Pfam" id="PF05239"/>
    </source>
</evidence>
<feature type="coiled-coil region" evidence="1">
    <location>
        <begin position="144"/>
        <end position="187"/>
    </location>
</feature>
<dbReference type="SUPFAM" id="SSF50346">
    <property type="entry name" value="PRC-barrel domain"/>
    <property type="match status" value="1"/>
</dbReference>
<sequence>MNKATYLLTLPIVEIEKGSNLGRATGVLLNSVTKKVYLTMENGHPGQAKIIDTADIIGVGEQYLLIQDEKVLKGVFEDESIPKMLEDCYLLLGVEVIDASGTSLGKVEDLVFDKEYNILSLILDNQQEVKAESILSVCPGRIFVNLDKREIKGKEVEKKELKEDISLESLEGKVVKSEEESKKANNHSYLGLKVGKTVTSEDGTFQAKQGTVITEELMQEAERHDLLLNIAMYAAE</sequence>
<dbReference type="Pfam" id="PF05239">
    <property type="entry name" value="PRC"/>
    <property type="match status" value="1"/>
</dbReference>
<name>A0ABT1ENY9_9FIRM</name>
<organism evidence="3 4">
    <name type="scientific">Ohessyouella blattaphilus</name>
    <dbReference type="NCBI Taxonomy" id="2949333"/>
    <lineage>
        <taxon>Bacteria</taxon>
        <taxon>Bacillati</taxon>
        <taxon>Bacillota</taxon>
        <taxon>Clostridia</taxon>
        <taxon>Lachnospirales</taxon>
        <taxon>Lachnospiraceae</taxon>
        <taxon>Ohessyouella</taxon>
    </lineage>
</organism>
<dbReference type="Gene3D" id="2.30.30.240">
    <property type="entry name" value="PRC-barrel domain"/>
    <property type="match status" value="1"/>
</dbReference>